<feature type="compositionally biased region" description="Low complexity" evidence="1">
    <location>
        <begin position="92"/>
        <end position="101"/>
    </location>
</feature>
<keyword evidence="2" id="KW-0812">Transmembrane</keyword>
<organism evidence="3 4">
    <name type="scientific">Paenibacillus mucilaginosus (strain KNP414)</name>
    <dbReference type="NCBI Taxonomy" id="1036673"/>
    <lineage>
        <taxon>Bacteria</taxon>
        <taxon>Bacillati</taxon>
        <taxon>Bacillota</taxon>
        <taxon>Bacilli</taxon>
        <taxon>Bacillales</taxon>
        <taxon>Paenibacillaceae</taxon>
        <taxon>Paenibacillus</taxon>
    </lineage>
</organism>
<gene>
    <name evidence="3" type="ordered locus">KNP414_04103</name>
</gene>
<reference evidence="4" key="1">
    <citation type="submission" date="2011-06" db="EMBL/GenBank/DDBJ databases">
        <title>Complete genome sequence of Paenibacillus mucilaginosus KNP414.</title>
        <authorList>
            <person name="Wang J."/>
            <person name="Hu S."/>
            <person name="Hu X."/>
            <person name="Zhang B."/>
            <person name="Dong D."/>
            <person name="Zhang S."/>
            <person name="Zhao K."/>
            <person name="Wu D."/>
        </authorList>
    </citation>
    <scope>NUCLEOTIDE SEQUENCE [LARGE SCALE GENOMIC DNA]</scope>
    <source>
        <strain evidence="4">KNP414</strain>
    </source>
</reference>
<keyword evidence="2" id="KW-0472">Membrane</keyword>
<evidence type="ECO:0000256" key="1">
    <source>
        <dbReference type="SAM" id="MobiDB-lite"/>
    </source>
</evidence>
<dbReference type="PANTHER" id="PTHR40040">
    <property type="entry name" value="SMALL HYDROPHOBIC PROTEIN-RELATED"/>
    <property type="match status" value="1"/>
</dbReference>
<feature type="region of interest" description="Disordered" evidence="1">
    <location>
        <begin position="1"/>
        <end position="56"/>
    </location>
</feature>
<feature type="region of interest" description="Disordered" evidence="1">
    <location>
        <begin position="80"/>
        <end position="101"/>
    </location>
</feature>
<dbReference type="HOGENOM" id="CLU_893838_0_0_9"/>
<accession>F8FDS1</accession>
<dbReference type="KEGG" id="pms:KNP414_04103"/>
<sequence>MKKKSKERQQSGGSHATDGKQGIKSKQQIGLESGAGADTEFALEPGGASEQGGGMTAGTRRFLAEISALQTLSDIQARTSAAPVGGGGAGKAGASASEEFASEVSPFVNHAAQSSAGNQAGAVEDHSATLAEIAALQALSDDQRRLDQERTDAAGAPAMANVQEEYASEIAPAPAAGTEDHTATIAELSALQAMSDAQARADRAEQADLNVNEEYAAEVAPPMTVQNVRQPVSKAEGQEGAGTTAAMKWIGYTALILAVLSLFVAPALLGSSAALFGFFAFVLGQRAIGALSILIGLISLAGYFILVPLYA</sequence>
<feature type="transmembrane region" description="Helical" evidence="2">
    <location>
        <begin position="287"/>
        <end position="310"/>
    </location>
</feature>
<evidence type="ECO:0000313" key="4">
    <source>
        <dbReference type="Proteomes" id="UP000006620"/>
    </source>
</evidence>
<feature type="transmembrane region" description="Helical" evidence="2">
    <location>
        <begin position="254"/>
        <end position="281"/>
    </location>
</feature>
<dbReference type="PATRIC" id="fig|1036673.3.peg.3778"/>
<proteinExistence type="predicted"/>
<protein>
    <recommendedName>
        <fullName evidence="5">YqfX</fullName>
    </recommendedName>
</protein>
<dbReference type="AlphaFoldDB" id="F8FDS1"/>
<evidence type="ECO:0008006" key="5">
    <source>
        <dbReference type="Google" id="ProtNLM"/>
    </source>
</evidence>
<evidence type="ECO:0000313" key="3">
    <source>
        <dbReference type="EMBL" id="AEI42636.1"/>
    </source>
</evidence>
<reference evidence="3 4" key="2">
    <citation type="journal article" date="2013" name="Genome Announc.">
        <title>Genome Sequence of Growth-Improving Paenibacillus mucilaginosus Strain KNP414.</title>
        <authorList>
            <person name="Lu J.J."/>
            <person name="Wang J.F."/>
            <person name="Hu X.F."/>
        </authorList>
    </citation>
    <scope>NUCLEOTIDE SEQUENCE [LARGE SCALE GENOMIC DNA]</scope>
    <source>
        <strain evidence="3 4">KNP414</strain>
    </source>
</reference>
<dbReference type="EMBL" id="CP002869">
    <property type="protein sequence ID" value="AEI42636.1"/>
    <property type="molecule type" value="Genomic_DNA"/>
</dbReference>
<dbReference type="RefSeq" id="WP_013917792.1">
    <property type="nucleotide sequence ID" value="NC_015690.1"/>
</dbReference>
<name>F8FDS1_PAEMK</name>
<dbReference type="PANTHER" id="PTHR40040:SF1">
    <property type="entry name" value="MEMBRANE PROTEIN"/>
    <property type="match status" value="1"/>
</dbReference>
<evidence type="ECO:0000256" key="2">
    <source>
        <dbReference type="SAM" id="Phobius"/>
    </source>
</evidence>
<dbReference type="InterPro" id="IPR055338">
    <property type="entry name" value="YqfX-like"/>
</dbReference>
<dbReference type="Proteomes" id="UP000006620">
    <property type="component" value="Chromosome"/>
</dbReference>
<keyword evidence="2" id="KW-1133">Transmembrane helix</keyword>